<name>A0A381XME1_9ZZZZ</name>
<keyword evidence="1" id="KW-0472">Membrane</keyword>
<proteinExistence type="predicted"/>
<dbReference type="AlphaFoldDB" id="A0A381XME1"/>
<reference evidence="2" key="1">
    <citation type="submission" date="2018-05" db="EMBL/GenBank/DDBJ databases">
        <authorList>
            <person name="Lanie J.A."/>
            <person name="Ng W.-L."/>
            <person name="Kazmierczak K.M."/>
            <person name="Andrzejewski T.M."/>
            <person name="Davidsen T.M."/>
            <person name="Wayne K.J."/>
            <person name="Tettelin H."/>
            <person name="Glass J.I."/>
            <person name="Rusch D."/>
            <person name="Podicherti R."/>
            <person name="Tsui H.-C.T."/>
            <person name="Winkler M.E."/>
        </authorList>
    </citation>
    <scope>NUCLEOTIDE SEQUENCE</scope>
</reference>
<feature type="transmembrane region" description="Helical" evidence="1">
    <location>
        <begin position="188"/>
        <end position="210"/>
    </location>
</feature>
<accession>A0A381XME1</accession>
<sequence length="284" mass="32615">MKWSTTIPDLAQINWRQLIKLVVYVLLLINFGFYIRDDWSIAQHTLGAGSAVLDWTSAFATPIDESAWFILLLLFELETYVLSDDAFTRRKLILMYGIRFICYAFLVHTLFAYVKSTYDLSQVTAIKGVSDLCELSDNNLSFTSNLEYTQLDGKNCSDLSHESNFFLIEPPEFLVVTDGEGLVIEKQLVWVDLLEAIVWLFILFSIELNVRLQDRGIATGTIVSGLTYTKILLYGLLWAAAAYWIYRGHWMFAWDEFVWIAGFTAIEMNMVEWQEETNPTDIAG</sequence>
<evidence type="ECO:0008006" key="3">
    <source>
        <dbReference type="Google" id="ProtNLM"/>
    </source>
</evidence>
<evidence type="ECO:0000256" key="1">
    <source>
        <dbReference type="SAM" id="Phobius"/>
    </source>
</evidence>
<keyword evidence="1" id="KW-1133">Transmembrane helix</keyword>
<gene>
    <name evidence="2" type="ORF">METZ01_LOCUS118644</name>
</gene>
<feature type="transmembrane region" description="Helical" evidence="1">
    <location>
        <begin position="222"/>
        <end position="246"/>
    </location>
</feature>
<protein>
    <recommendedName>
        <fullName evidence="3">Shikimate kinase</fullName>
    </recommendedName>
</protein>
<feature type="transmembrane region" description="Helical" evidence="1">
    <location>
        <begin position="96"/>
        <end position="114"/>
    </location>
</feature>
<organism evidence="2">
    <name type="scientific">marine metagenome</name>
    <dbReference type="NCBI Taxonomy" id="408172"/>
    <lineage>
        <taxon>unclassified sequences</taxon>
        <taxon>metagenomes</taxon>
        <taxon>ecological metagenomes</taxon>
    </lineage>
</organism>
<keyword evidence="1" id="KW-0812">Transmembrane</keyword>
<feature type="transmembrane region" description="Helical" evidence="1">
    <location>
        <begin position="18"/>
        <end position="35"/>
    </location>
</feature>
<dbReference type="EMBL" id="UINC01015659">
    <property type="protein sequence ID" value="SVA65790.1"/>
    <property type="molecule type" value="Genomic_DNA"/>
</dbReference>
<evidence type="ECO:0000313" key="2">
    <source>
        <dbReference type="EMBL" id="SVA65790.1"/>
    </source>
</evidence>
<feature type="non-terminal residue" evidence="2">
    <location>
        <position position="284"/>
    </location>
</feature>